<evidence type="ECO:0000313" key="2">
    <source>
        <dbReference type="EMBL" id="KAJ4935443.1"/>
    </source>
</evidence>
<gene>
    <name evidence="2" type="ORF">JOQ06_016976</name>
</gene>
<protein>
    <submittedName>
        <fullName evidence="2">Uncharacterized protein</fullName>
    </submittedName>
</protein>
<comment type="caution">
    <text evidence="2">The sequence shown here is derived from an EMBL/GenBank/DDBJ whole genome shotgun (WGS) entry which is preliminary data.</text>
</comment>
<organism evidence="2 3">
    <name type="scientific">Pogonophryne albipinna</name>
    <dbReference type="NCBI Taxonomy" id="1090488"/>
    <lineage>
        <taxon>Eukaryota</taxon>
        <taxon>Metazoa</taxon>
        <taxon>Chordata</taxon>
        <taxon>Craniata</taxon>
        <taxon>Vertebrata</taxon>
        <taxon>Euteleostomi</taxon>
        <taxon>Actinopterygii</taxon>
        <taxon>Neopterygii</taxon>
        <taxon>Teleostei</taxon>
        <taxon>Neoteleostei</taxon>
        <taxon>Acanthomorphata</taxon>
        <taxon>Eupercaria</taxon>
        <taxon>Perciformes</taxon>
        <taxon>Notothenioidei</taxon>
        <taxon>Pogonophryne</taxon>
    </lineage>
</organism>
<dbReference type="AlphaFoldDB" id="A0AAD6B3A8"/>
<evidence type="ECO:0000256" key="1">
    <source>
        <dbReference type="SAM" id="MobiDB-lite"/>
    </source>
</evidence>
<name>A0AAD6B3A8_9TELE</name>
<reference evidence="2" key="1">
    <citation type="submission" date="2022-11" db="EMBL/GenBank/DDBJ databases">
        <title>Chromosome-level genome of Pogonophryne albipinna.</title>
        <authorList>
            <person name="Jo E."/>
        </authorList>
    </citation>
    <scope>NUCLEOTIDE SEQUENCE</scope>
    <source>
        <strain evidence="2">SGF0006</strain>
        <tissue evidence="2">Muscle</tissue>
    </source>
</reference>
<feature type="non-terminal residue" evidence="2">
    <location>
        <position position="157"/>
    </location>
</feature>
<accession>A0AAD6B3A8</accession>
<evidence type="ECO:0000313" key="3">
    <source>
        <dbReference type="Proteomes" id="UP001219934"/>
    </source>
</evidence>
<keyword evidence="3" id="KW-1185">Reference proteome</keyword>
<feature type="compositionally biased region" description="Basic and acidic residues" evidence="1">
    <location>
        <begin position="146"/>
        <end position="157"/>
    </location>
</feature>
<sequence length="157" mass="17501">MLLAAHAQGMFLPCRLQYCSRASAVLVLAKIIYVRGCLTCARGSLAVNEQCRVTVNTNQTGGRDYCSVHLHMNERREKEERTGEEVRKKEGVKQDQRSLGETPLQGVHRTPSPPLLEEDHKLSGSLVPHPSIHRGPLGSEQHQTGGRRDERSSDHTK</sequence>
<dbReference type="Proteomes" id="UP001219934">
    <property type="component" value="Unassembled WGS sequence"/>
</dbReference>
<feature type="compositionally biased region" description="Basic and acidic residues" evidence="1">
    <location>
        <begin position="71"/>
        <end position="98"/>
    </location>
</feature>
<dbReference type="EMBL" id="JAPTMU010000011">
    <property type="protein sequence ID" value="KAJ4935443.1"/>
    <property type="molecule type" value="Genomic_DNA"/>
</dbReference>
<feature type="region of interest" description="Disordered" evidence="1">
    <location>
        <begin position="70"/>
        <end position="157"/>
    </location>
</feature>
<proteinExistence type="predicted"/>